<dbReference type="Pfam" id="PF04542">
    <property type="entry name" value="Sigma70_r2"/>
    <property type="match status" value="1"/>
</dbReference>
<keyword evidence="3" id="KW-0731">Sigma factor</keyword>
<dbReference type="RefSeq" id="WP_141916115.1">
    <property type="nucleotide sequence ID" value="NZ_BAAAYS010000009.1"/>
</dbReference>
<dbReference type="InterPro" id="IPR036388">
    <property type="entry name" value="WH-like_DNA-bd_sf"/>
</dbReference>
<keyword evidence="6" id="KW-0472">Membrane</keyword>
<dbReference type="InterPro" id="IPR027383">
    <property type="entry name" value="Znf_put"/>
</dbReference>
<dbReference type="CDD" id="cd06171">
    <property type="entry name" value="Sigma70_r4"/>
    <property type="match status" value="1"/>
</dbReference>
<dbReference type="Gene3D" id="1.10.1740.10">
    <property type="match status" value="1"/>
</dbReference>
<feature type="domain" description="RNA polymerase sigma-70 region 2" evidence="7">
    <location>
        <begin position="25"/>
        <end position="86"/>
    </location>
</feature>
<dbReference type="EMBL" id="VFPN01000001">
    <property type="protein sequence ID" value="TQM66059.1"/>
    <property type="molecule type" value="Genomic_DNA"/>
</dbReference>
<keyword evidence="4" id="KW-0238">DNA-binding</keyword>
<evidence type="ECO:0000259" key="8">
    <source>
        <dbReference type="Pfam" id="PF08281"/>
    </source>
</evidence>
<dbReference type="GO" id="GO:0003677">
    <property type="term" value="F:DNA binding"/>
    <property type="evidence" value="ECO:0007669"/>
    <property type="project" value="UniProtKB-KW"/>
</dbReference>
<evidence type="ECO:0000259" key="7">
    <source>
        <dbReference type="Pfam" id="PF04542"/>
    </source>
</evidence>
<proteinExistence type="inferred from homology"/>
<keyword evidence="5" id="KW-0804">Transcription</keyword>
<keyword evidence="6" id="KW-1133">Transmembrane helix</keyword>
<dbReference type="GO" id="GO:0006352">
    <property type="term" value="P:DNA-templated transcription initiation"/>
    <property type="evidence" value="ECO:0007669"/>
    <property type="project" value="InterPro"/>
</dbReference>
<keyword evidence="2" id="KW-0805">Transcription regulation</keyword>
<dbReference type="InterPro" id="IPR007627">
    <property type="entry name" value="RNA_pol_sigma70_r2"/>
</dbReference>
<dbReference type="Pfam" id="PF08281">
    <property type="entry name" value="Sigma70_r4_2"/>
    <property type="match status" value="1"/>
</dbReference>
<feature type="domain" description="Putative zinc-finger" evidence="9">
    <location>
        <begin position="189"/>
        <end position="219"/>
    </location>
</feature>
<sequence>MTTRHQGGTLTEDEFAERFSRSITHLHAYARTISGDVSGAEDVVGETFLNLLASVRRGVGPTADTFDSYVRVSIRHEIINSWRKRRHEFQVDDLVGLSDKAVPVQAPGRAETTWDAEAIRAAFAELPQRSQQVLYLSEVEGRKFSEVATSLGLSESTAYVVAHRAREALRVSYLVHITPEGALCEVLDRAQLAAYVRGRASERKAQVVQEHLDTCEECAETVRRMRGLRLPLGALSLAGLAYPLAEGLGALRGADSAVHSARLADTRVAGTRSRRSRFFSLTFRVCGIAVILFLTGWGIVAAFSSSPGRGVEALAPERSGAGFVGVDSGLDSPGDPAGADSPVEESSSTVFYDGALTAGSPLADAAAPSGAVGSDPLVVSNGDRWGCLVPSSLLAASELPSVAAVWGEPSVEFLMGVPESPVELTVTHPADAGAYRLAVYPDAGVAVDDLPPGCTRGDGAIICTPSAAQRVSGSYTLTFTATALHAHDSRLPRVVVTAA</sequence>
<gene>
    <name evidence="10" type="ORF">FB466_0881</name>
</gene>
<evidence type="ECO:0000313" key="10">
    <source>
        <dbReference type="EMBL" id="TQM66059.1"/>
    </source>
</evidence>
<dbReference type="PANTHER" id="PTHR43133:SF8">
    <property type="entry name" value="RNA POLYMERASE SIGMA FACTOR HI_1459-RELATED"/>
    <property type="match status" value="1"/>
</dbReference>
<dbReference type="InterPro" id="IPR039425">
    <property type="entry name" value="RNA_pol_sigma-70-like"/>
</dbReference>
<dbReference type="PANTHER" id="PTHR43133">
    <property type="entry name" value="RNA POLYMERASE ECF-TYPE SIGMA FACTO"/>
    <property type="match status" value="1"/>
</dbReference>
<dbReference type="InterPro" id="IPR014284">
    <property type="entry name" value="RNA_pol_sigma-70_dom"/>
</dbReference>
<protein>
    <submittedName>
        <fullName evidence="10">RNA polymerase sigma factor (Sigma-70 family)</fullName>
    </submittedName>
</protein>
<dbReference type="NCBIfam" id="TIGR02937">
    <property type="entry name" value="sigma70-ECF"/>
    <property type="match status" value="1"/>
</dbReference>
<keyword evidence="11" id="KW-1185">Reference proteome</keyword>
<dbReference type="InterPro" id="IPR013325">
    <property type="entry name" value="RNA_pol_sigma_r2"/>
</dbReference>
<accession>A0A543I660</accession>
<dbReference type="OrthoDB" id="9811152at2"/>
<dbReference type="Pfam" id="PF13490">
    <property type="entry name" value="zf-HC2"/>
    <property type="match status" value="1"/>
</dbReference>
<evidence type="ECO:0000256" key="1">
    <source>
        <dbReference type="ARBA" id="ARBA00010641"/>
    </source>
</evidence>
<dbReference type="GO" id="GO:0016987">
    <property type="term" value="F:sigma factor activity"/>
    <property type="evidence" value="ECO:0007669"/>
    <property type="project" value="UniProtKB-KW"/>
</dbReference>
<evidence type="ECO:0000313" key="11">
    <source>
        <dbReference type="Proteomes" id="UP000318331"/>
    </source>
</evidence>
<dbReference type="SUPFAM" id="SSF88659">
    <property type="entry name" value="Sigma3 and sigma4 domains of RNA polymerase sigma factors"/>
    <property type="match status" value="1"/>
</dbReference>
<name>A0A543I660_9MICO</name>
<dbReference type="Proteomes" id="UP000318331">
    <property type="component" value="Unassembled WGS sequence"/>
</dbReference>
<comment type="caution">
    <text evidence="10">The sequence shown here is derived from an EMBL/GenBank/DDBJ whole genome shotgun (WGS) entry which is preliminary data.</text>
</comment>
<feature type="transmembrane region" description="Helical" evidence="6">
    <location>
        <begin position="281"/>
        <end position="303"/>
    </location>
</feature>
<feature type="domain" description="RNA polymerase sigma factor 70 region 4 type 2" evidence="8">
    <location>
        <begin position="117"/>
        <end position="169"/>
    </location>
</feature>
<evidence type="ECO:0000256" key="2">
    <source>
        <dbReference type="ARBA" id="ARBA00023015"/>
    </source>
</evidence>
<dbReference type="Gene3D" id="1.10.10.1320">
    <property type="entry name" value="Anti-sigma factor, zinc-finger domain"/>
    <property type="match status" value="1"/>
</dbReference>
<evidence type="ECO:0000256" key="4">
    <source>
        <dbReference type="ARBA" id="ARBA00023125"/>
    </source>
</evidence>
<dbReference type="InterPro" id="IPR013324">
    <property type="entry name" value="RNA_pol_sigma_r3/r4-like"/>
</dbReference>
<evidence type="ECO:0000259" key="9">
    <source>
        <dbReference type="Pfam" id="PF13490"/>
    </source>
</evidence>
<organism evidence="10 11">
    <name type="scientific">Klugiella xanthotipulae</name>
    <dbReference type="NCBI Taxonomy" id="244735"/>
    <lineage>
        <taxon>Bacteria</taxon>
        <taxon>Bacillati</taxon>
        <taxon>Actinomycetota</taxon>
        <taxon>Actinomycetes</taxon>
        <taxon>Micrococcales</taxon>
        <taxon>Microbacteriaceae</taxon>
        <taxon>Klugiella</taxon>
    </lineage>
</organism>
<keyword evidence="6" id="KW-0812">Transmembrane</keyword>
<dbReference type="InterPro" id="IPR041916">
    <property type="entry name" value="Anti_sigma_zinc_sf"/>
</dbReference>
<dbReference type="Gene3D" id="1.10.10.10">
    <property type="entry name" value="Winged helix-like DNA-binding domain superfamily/Winged helix DNA-binding domain"/>
    <property type="match status" value="1"/>
</dbReference>
<evidence type="ECO:0000256" key="5">
    <source>
        <dbReference type="ARBA" id="ARBA00023163"/>
    </source>
</evidence>
<reference evidence="10 11" key="1">
    <citation type="submission" date="2019-06" db="EMBL/GenBank/DDBJ databases">
        <title>Sequencing the genomes of 1000 actinobacteria strains.</title>
        <authorList>
            <person name="Klenk H.-P."/>
        </authorList>
    </citation>
    <scope>NUCLEOTIDE SEQUENCE [LARGE SCALE GENOMIC DNA]</scope>
    <source>
        <strain evidence="10 11">DSM 18031</strain>
    </source>
</reference>
<dbReference type="AlphaFoldDB" id="A0A543I660"/>
<dbReference type="SUPFAM" id="SSF88946">
    <property type="entry name" value="Sigma2 domain of RNA polymerase sigma factors"/>
    <property type="match status" value="1"/>
</dbReference>
<evidence type="ECO:0000256" key="3">
    <source>
        <dbReference type="ARBA" id="ARBA00023082"/>
    </source>
</evidence>
<comment type="similarity">
    <text evidence="1">Belongs to the sigma-70 factor family. ECF subfamily.</text>
</comment>
<dbReference type="InterPro" id="IPR013249">
    <property type="entry name" value="RNA_pol_sigma70_r4_t2"/>
</dbReference>
<evidence type="ECO:0000256" key="6">
    <source>
        <dbReference type="SAM" id="Phobius"/>
    </source>
</evidence>